<evidence type="ECO:0000256" key="2">
    <source>
        <dbReference type="ARBA" id="ARBA00023082"/>
    </source>
</evidence>
<keyword evidence="7" id="KW-1185">Reference proteome</keyword>
<keyword evidence="1" id="KW-0805">Transcription regulation</keyword>
<dbReference type="PRINTS" id="PR00046">
    <property type="entry name" value="SIGMA70FCT"/>
</dbReference>
<dbReference type="Pfam" id="PF04542">
    <property type="entry name" value="Sigma70_r2"/>
    <property type="match status" value="1"/>
</dbReference>
<dbReference type="GO" id="GO:0016987">
    <property type="term" value="F:sigma factor activity"/>
    <property type="evidence" value="ECO:0007669"/>
    <property type="project" value="UniProtKB-KW"/>
</dbReference>
<keyword evidence="2" id="KW-0731">Sigma factor</keyword>
<dbReference type="EMBL" id="LFYT02000001">
    <property type="protein sequence ID" value="PVE44635.1"/>
    <property type="molecule type" value="Genomic_DNA"/>
</dbReference>
<dbReference type="InterPro" id="IPR013324">
    <property type="entry name" value="RNA_pol_sigma_r3/r4-like"/>
</dbReference>
<dbReference type="Proteomes" id="UP000037507">
    <property type="component" value="Unassembled WGS sequence"/>
</dbReference>
<dbReference type="Pfam" id="PF04545">
    <property type="entry name" value="Sigma70_r4"/>
    <property type="match status" value="1"/>
</dbReference>
<dbReference type="STRING" id="1293045.H663_15295"/>
<dbReference type="AlphaFoldDB" id="A0A2T7UIX8"/>
<keyword evidence="4" id="KW-0804">Transcription</keyword>
<dbReference type="NCBIfam" id="TIGR02479">
    <property type="entry name" value="FliA_WhiG"/>
    <property type="match status" value="1"/>
</dbReference>
<dbReference type="PROSITE" id="PS00716">
    <property type="entry name" value="SIGMA70_2"/>
    <property type="match status" value="1"/>
</dbReference>
<dbReference type="NCBIfam" id="NF005413">
    <property type="entry name" value="PRK06986.1"/>
    <property type="match status" value="1"/>
</dbReference>
<dbReference type="InterPro" id="IPR007624">
    <property type="entry name" value="RNA_pol_sigma70_r3"/>
</dbReference>
<dbReference type="CDD" id="cd06171">
    <property type="entry name" value="Sigma70_r4"/>
    <property type="match status" value="1"/>
</dbReference>
<evidence type="ECO:0000256" key="1">
    <source>
        <dbReference type="ARBA" id="ARBA00023015"/>
    </source>
</evidence>
<name>A0A2T7UIX8_9BURK</name>
<dbReference type="GO" id="GO:0003677">
    <property type="term" value="F:DNA binding"/>
    <property type="evidence" value="ECO:0007669"/>
    <property type="project" value="UniProtKB-KW"/>
</dbReference>
<dbReference type="InterPro" id="IPR012845">
    <property type="entry name" value="RNA_pol_sigma_FliA_WhiG"/>
</dbReference>
<dbReference type="Gene3D" id="1.10.1740.10">
    <property type="match status" value="1"/>
</dbReference>
<dbReference type="RefSeq" id="WP_053174679.1">
    <property type="nucleotide sequence ID" value="NZ_LFYT02000001.1"/>
</dbReference>
<keyword evidence="3" id="KW-0238">DNA-binding</keyword>
<dbReference type="NCBIfam" id="TIGR02937">
    <property type="entry name" value="sigma70-ECF"/>
    <property type="match status" value="1"/>
</dbReference>
<organism evidence="6 7">
    <name type="scientific">Limnohabitans planktonicus II-D5</name>
    <dbReference type="NCBI Taxonomy" id="1293045"/>
    <lineage>
        <taxon>Bacteria</taxon>
        <taxon>Pseudomonadati</taxon>
        <taxon>Pseudomonadota</taxon>
        <taxon>Betaproteobacteria</taxon>
        <taxon>Burkholderiales</taxon>
        <taxon>Comamonadaceae</taxon>
        <taxon>Limnohabitans</taxon>
    </lineage>
</organism>
<dbReference type="GO" id="GO:0006352">
    <property type="term" value="P:DNA-templated transcription initiation"/>
    <property type="evidence" value="ECO:0007669"/>
    <property type="project" value="InterPro"/>
</dbReference>
<dbReference type="SUPFAM" id="SSF88659">
    <property type="entry name" value="Sigma3 and sigma4 domains of RNA polymerase sigma factors"/>
    <property type="match status" value="2"/>
</dbReference>
<gene>
    <name evidence="6" type="primary">fliA</name>
    <name evidence="6" type="ORF">H663_001040</name>
</gene>
<dbReference type="InterPro" id="IPR013325">
    <property type="entry name" value="RNA_pol_sigma_r2"/>
</dbReference>
<dbReference type="OrthoDB" id="9799825at2"/>
<evidence type="ECO:0000313" key="6">
    <source>
        <dbReference type="EMBL" id="PVE44635.1"/>
    </source>
</evidence>
<dbReference type="GO" id="GO:0003899">
    <property type="term" value="F:DNA-directed RNA polymerase activity"/>
    <property type="evidence" value="ECO:0007669"/>
    <property type="project" value="InterPro"/>
</dbReference>
<dbReference type="PANTHER" id="PTHR30385:SF7">
    <property type="entry name" value="RNA POLYMERASE SIGMA FACTOR FLIA"/>
    <property type="match status" value="1"/>
</dbReference>
<comment type="caution">
    <text evidence="6">The sequence shown here is derived from an EMBL/GenBank/DDBJ whole genome shotgun (WGS) entry which is preliminary data.</text>
</comment>
<dbReference type="InterPro" id="IPR007627">
    <property type="entry name" value="RNA_pol_sigma70_r2"/>
</dbReference>
<dbReference type="PIRSF" id="PIRSF000770">
    <property type="entry name" value="RNA_pol_sigma-SigE/K"/>
    <property type="match status" value="1"/>
</dbReference>
<evidence type="ECO:0000256" key="3">
    <source>
        <dbReference type="ARBA" id="ARBA00023125"/>
    </source>
</evidence>
<sequence length="245" mass="27920">MYNFKGHPNLNSLLKQHSLMVKRIAHHMHAKLPASVEVDDLIQVGMLGLADAVSKYDSQHGAQFETYANQRIRGAILDELRSTDWMSRTSRREQKSIEKAIQKSAQKLGRDPGEQEIAHEMGITLSAYQEMLSKSRGTQLLYLEELTGQVDGDDGFLDRFISDAESDPLHLLENQKMRQSLVDAIGLLPEREQRIMSMYYEQEMNLKEMAAVLGITDSRVSQLHSQAIARLRQRLKSSRAEFDAY</sequence>
<dbReference type="InterPro" id="IPR000943">
    <property type="entry name" value="RNA_pol_sigma70"/>
</dbReference>
<evidence type="ECO:0000313" key="7">
    <source>
        <dbReference type="Proteomes" id="UP000037507"/>
    </source>
</evidence>
<evidence type="ECO:0000259" key="5">
    <source>
        <dbReference type="PROSITE" id="PS00716"/>
    </source>
</evidence>
<dbReference type="Gene3D" id="1.20.140.160">
    <property type="match status" value="1"/>
</dbReference>
<dbReference type="InterPro" id="IPR007630">
    <property type="entry name" value="RNA_pol_sigma70_r4"/>
</dbReference>
<feature type="domain" description="RNA polymerase sigma-70" evidence="5">
    <location>
        <begin position="205"/>
        <end position="231"/>
    </location>
</feature>
<dbReference type="PANTHER" id="PTHR30385">
    <property type="entry name" value="SIGMA FACTOR F FLAGELLAR"/>
    <property type="match status" value="1"/>
</dbReference>
<accession>A0A2T7UIX8</accession>
<dbReference type="InterPro" id="IPR014284">
    <property type="entry name" value="RNA_pol_sigma-70_dom"/>
</dbReference>
<dbReference type="SUPFAM" id="SSF88946">
    <property type="entry name" value="Sigma2 domain of RNA polymerase sigma factors"/>
    <property type="match status" value="1"/>
</dbReference>
<evidence type="ECO:0000256" key="4">
    <source>
        <dbReference type="ARBA" id="ARBA00023163"/>
    </source>
</evidence>
<reference evidence="6" key="1">
    <citation type="submission" date="2017-04" db="EMBL/GenBank/DDBJ databases">
        <title>Unexpected and diverse lifestyles within the genus Limnohabitans.</title>
        <authorList>
            <person name="Kasalicky V."/>
            <person name="Mehrshad M."/>
            <person name="Andrei S.-A."/>
            <person name="Salcher M."/>
            <person name="Kratochvilova H."/>
            <person name="Simek K."/>
            <person name="Ghai R."/>
        </authorList>
    </citation>
    <scope>NUCLEOTIDE SEQUENCE [LARGE SCALE GENOMIC DNA]</scope>
    <source>
        <strain evidence="6">II-D5</strain>
    </source>
</reference>
<protein>
    <submittedName>
        <fullName evidence="6">RNA polymerase sigma factor FliA</fullName>
    </submittedName>
</protein>
<dbReference type="Pfam" id="PF04539">
    <property type="entry name" value="Sigma70_r3"/>
    <property type="match status" value="1"/>
</dbReference>
<proteinExistence type="predicted"/>